<dbReference type="Gene3D" id="1.10.1040.10">
    <property type="entry name" value="N-(1-d-carboxylethyl)-l-norvaline Dehydrogenase, domain 2"/>
    <property type="match status" value="1"/>
</dbReference>
<dbReference type="OrthoDB" id="9800163at2"/>
<dbReference type="Gene3D" id="3.40.50.720">
    <property type="entry name" value="NAD(P)-binding Rossmann-like Domain"/>
    <property type="match status" value="1"/>
</dbReference>
<evidence type="ECO:0000256" key="6">
    <source>
        <dbReference type="ARBA" id="ARBA00022655"/>
    </source>
</evidence>
<keyword evidence="8" id="KW-0560">Oxidoreductase</keyword>
<dbReference type="EC" id="1.1.1.169" evidence="4"/>
<dbReference type="NCBIfam" id="TIGR00745">
    <property type="entry name" value="apbA_panE"/>
    <property type="match status" value="1"/>
</dbReference>
<comment type="similarity">
    <text evidence="3">Belongs to the ketopantoate reductase family.</text>
</comment>
<organism evidence="13 14">
    <name type="scientific">Paenibacillus protaetiae</name>
    <dbReference type="NCBI Taxonomy" id="2509456"/>
    <lineage>
        <taxon>Bacteria</taxon>
        <taxon>Bacillati</taxon>
        <taxon>Bacillota</taxon>
        <taxon>Bacilli</taxon>
        <taxon>Bacillales</taxon>
        <taxon>Paenibacillaceae</taxon>
        <taxon>Paenibacillus</taxon>
    </lineage>
</organism>
<comment type="pathway">
    <text evidence="2">Cofactor biosynthesis; (R)-pantothenate biosynthesis; (R)-pantoate from 3-methyl-2-oxobutanoate: step 2/2.</text>
</comment>
<dbReference type="Pfam" id="PF08546">
    <property type="entry name" value="ApbA_C"/>
    <property type="match status" value="1"/>
</dbReference>
<sequence length="354" mass="38279">MRLCHNGDKMNRTAEVLFHMEMDVIGGGSIGLLFAAKLALSGQKVNVWTRTERQAGEINSSGLTLIGESGPTASNIRVASYPVRISGRDGVSSGEPRMALLTVKQAAITEELILFLGELLSHPGSVIICLQNGIGHLEKLEASLPHAEVLAAVTTEGARRINGCSVQHTGRGELWFGKAAPHGAENETGKGENVGMRPDNRHILFLDILNAAGFRSFLSNDMNNRIFQKLLINAVINPLTAIYDVRNGELPEHPLRLRLMEALYEETAALLMASGWKPQGDGWQNIMGVCRATAANVSSMLSDVRAGRPTEIEWINGGIVRLAERLGSKAPLNEALLAIVKKLLPDESGKRCEP</sequence>
<dbReference type="InterPro" id="IPR003710">
    <property type="entry name" value="ApbA"/>
</dbReference>
<name>A0A4P6ER00_9BACL</name>
<protein>
    <recommendedName>
        <fullName evidence="5">2-dehydropantoate 2-reductase</fullName>
        <ecNumber evidence="4">1.1.1.169</ecNumber>
    </recommendedName>
    <alternativeName>
        <fullName evidence="9">Ketopantoate reductase</fullName>
    </alternativeName>
</protein>
<dbReference type="InterPro" id="IPR013332">
    <property type="entry name" value="KPR_N"/>
</dbReference>
<evidence type="ECO:0000259" key="12">
    <source>
        <dbReference type="Pfam" id="PF08546"/>
    </source>
</evidence>
<dbReference type="InterPro" id="IPR013328">
    <property type="entry name" value="6PGD_dom2"/>
</dbReference>
<dbReference type="GO" id="GO:0050661">
    <property type="term" value="F:NADP binding"/>
    <property type="evidence" value="ECO:0007669"/>
    <property type="project" value="TreeGrafter"/>
</dbReference>
<evidence type="ECO:0000256" key="2">
    <source>
        <dbReference type="ARBA" id="ARBA00004994"/>
    </source>
</evidence>
<evidence type="ECO:0000256" key="5">
    <source>
        <dbReference type="ARBA" id="ARBA00019465"/>
    </source>
</evidence>
<dbReference type="EMBL" id="CP035492">
    <property type="protein sequence ID" value="QAY65410.1"/>
    <property type="molecule type" value="Genomic_DNA"/>
</dbReference>
<dbReference type="GO" id="GO:0015940">
    <property type="term" value="P:pantothenate biosynthetic process"/>
    <property type="evidence" value="ECO:0007669"/>
    <property type="project" value="UniProtKB-KW"/>
</dbReference>
<evidence type="ECO:0000313" key="13">
    <source>
        <dbReference type="EMBL" id="QAY65410.1"/>
    </source>
</evidence>
<keyword evidence="14" id="KW-1185">Reference proteome</keyword>
<dbReference type="GO" id="GO:0005737">
    <property type="term" value="C:cytoplasm"/>
    <property type="evidence" value="ECO:0007669"/>
    <property type="project" value="TreeGrafter"/>
</dbReference>
<feature type="domain" description="Ketopantoate reductase N-terminal" evidence="11">
    <location>
        <begin position="24"/>
        <end position="179"/>
    </location>
</feature>
<evidence type="ECO:0000256" key="4">
    <source>
        <dbReference type="ARBA" id="ARBA00013014"/>
    </source>
</evidence>
<keyword evidence="6" id="KW-0566">Pantothenate biosynthesis</keyword>
<reference evidence="13 14" key="1">
    <citation type="submission" date="2019-01" db="EMBL/GenBank/DDBJ databases">
        <title>Genome sequencing of strain FW100M-2.</title>
        <authorList>
            <person name="Heo J."/>
            <person name="Kim S.-J."/>
            <person name="Kim J.-S."/>
            <person name="Hong S.-B."/>
            <person name="Kwon S.-W."/>
        </authorList>
    </citation>
    <scope>NUCLEOTIDE SEQUENCE [LARGE SCALE GENOMIC DNA]</scope>
    <source>
        <strain evidence="13 14">FW100M-2</strain>
    </source>
</reference>
<keyword evidence="7" id="KW-0521">NADP</keyword>
<dbReference type="Pfam" id="PF02558">
    <property type="entry name" value="ApbA"/>
    <property type="match status" value="1"/>
</dbReference>
<evidence type="ECO:0000259" key="11">
    <source>
        <dbReference type="Pfam" id="PF02558"/>
    </source>
</evidence>
<dbReference type="GO" id="GO:0008677">
    <property type="term" value="F:2-dehydropantoate 2-reductase activity"/>
    <property type="evidence" value="ECO:0007669"/>
    <property type="project" value="UniProtKB-EC"/>
</dbReference>
<dbReference type="KEGG" id="pprt:ET464_02445"/>
<proteinExistence type="inferred from homology"/>
<dbReference type="AlphaFoldDB" id="A0A4P6ER00"/>
<evidence type="ECO:0000256" key="7">
    <source>
        <dbReference type="ARBA" id="ARBA00022857"/>
    </source>
</evidence>
<accession>A0A4P6ER00</accession>
<dbReference type="InterPro" id="IPR050838">
    <property type="entry name" value="Ketopantoate_reductase"/>
</dbReference>
<evidence type="ECO:0000256" key="10">
    <source>
        <dbReference type="ARBA" id="ARBA00048793"/>
    </source>
</evidence>
<feature type="domain" description="Ketopantoate reductase C-terminal" evidence="12">
    <location>
        <begin position="221"/>
        <end position="342"/>
    </location>
</feature>
<evidence type="ECO:0000256" key="1">
    <source>
        <dbReference type="ARBA" id="ARBA00002919"/>
    </source>
</evidence>
<evidence type="ECO:0000256" key="9">
    <source>
        <dbReference type="ARBA" id="ARBA00032024"/>
    </source>
</evidence>
<comment type="function">
    <text evidence="1">Catalyzes the NADPH-dependent reduction of ketopantoate into pantoic acid.</text>
</comment>
<evidence type="ECO:0000256" key="3">
    <source>
        <dbReference type="ARBA" id="ARBA00007870"/>
    </source>
</evidence>
<evidence type="ECO:0000313" key="14">
    <source>
        <dbReference type="Proteomes" id="UP000293568"/>
    </source>
</evidence>
<dbReference type="InterPro" id="IPR008927">
    <property type="entry name" value="6-PGluconate_DH-like_C_sf"/>
</dbReference>
<gene>
    <name evidence="13" type="ORF">ET464_02445</name>
</gene>
<dbReference type="SUPFAM" id="SSF48179">
    <property type="entry name" value="6-phosphogluconate dehydrogenase C-terminal domain-like"/>
    <property type="match status" value="1"/>
</dbReference>
<dbReference type="InterPro" id="IPR013752">
    <property type="entry name" value="KPA_reductase"/>
</dbReference>
<evidence type="ECO:0000256" key="8">
    <source>
        <dbReference type="ARBA" id="ARBA00023002"/>
    </source>
</evidence>
<dbReference type="PANTHER" id="PTHR43765">
    <property type="entry name" value="2-DEHYDROPANTOATE 2-REDUCTASE-RELATED"/>
    <property type="match status" value="1"/>
</dbReference>
<dbReference type="SUPFAM" id="SSF51735">
    <property type="entry name" value="NAD(P)-binding Rossmann-fold domains"/>
    <property type="match status" value="1"/>
</dbReference>
<dbReference type="InterPro" id="IPR036291">
    <property type="entry name" value="NAD(P)-bd_dom_sf"/>
</dbReference>
<dbReference type="Proteomes" id="UP000293568">
    <property type="component" value="Chromosome"/>
</dbReference>
<dbReference type="PANTHER" id="PTHR43765:SF2">
    <property type="entry name" value="2-DEHYDROPANTOATE 2-REDUCTASE"/>
    <property type="match status" value="1"/>
</dbReference>
<comment type="catalytic activity">
    <reaction evidence="10">
        <text>(R)-pantoate + NADP(+) = 2-dehydropantoate + NADPH + H(+)</text>
        <dbReference type="Rhea" id="RHEA:16233"/>
        <dbReference type="ChEBI" id="CHEBI:11561"/>
        <dbReference type="ChEBI" id="CHEBI:15378"/>
        <dbReference type="ChEBI" id="CHEBI:15980"/>
        <dbReference type="ChEBI" id="CHEBI:57783"/>
        <dbReference type="ChEBI" id="CHEBI:58349"/>
        <dbReference type="EC" id="1.1.1.169"/>
    </reaction>
</comment>